<dbReference type="Proteomes" id="UP000198875">
    <property type="component" value="Unassembled WGS sequence"/>
</dbReference>
<dbReference type="SUPFAM" id="SSF56563">
    <property type="entry name" value="Major capsid protein gp5"/>
    <property type="match status" value="1"/>
</dbReference>
<gene>
    <name evidence="3" type="ORF">BN971_03732</name>
</gene>
<dbReference type="AlphaFoldDB" id="A0A0U0WCC8"/>
<dbReference type="RefSeq" id="WP_085181262.1">
    <property type="nucleotide sequence ID" value="NZ_CSTD01000004.1"/>
</dbReference>
<dbReference type="Gene3D" id="3.30.2400.10">
    <property type="entry name" value="Major capsid protein gp5"/>
    <property type="match status" value="1"/>
</dbReference>
<dbReference type="Gene3D" id="3.30.2320.10">
    <property type="entry name" value="hypothetical protein PF0899 domain"/>
    <property type="match status" value="1"/>
</dbReference>
<name>A0A0U0WCC8_MYCBE</name>
<dbReference type="InterPro" id="IPR024455">
    <property type="entry name" value="Phage_capsid"/>
</dbReference>
<accession>A0A0U0WCC8</accession>
<organism evidence="3 4">
    <name type="scientific">Mycobacterium bohemicum DSM 44277</name>
    <dbReference type="NCBI Taxonomy" id="1236609"/>
    <lineage>
        <taxon>Bacteria</taxon>
        <taxon>Bacillati</taxon>
        <taxon>Actinomycetota</taxon>
        <taxon>Actinomycetes</taxon>
        <taxon>Mycobacteriales</taxon>
        <taxon>Mycobacteriaceae</taxon>
        <taxon>Mycobacterium</taxon>
    </lineage>
</organism>
<protein>
    <submittedName>
        <fullName evidence="3">Phage major capsid protein, HK97</fullName>
    </submittedName>
</protein>
<feature type="domain" description="Phage capsid-like C-terminal" evidence="2">
    <location>
        <begin position="59"/>
        <end position="271"/>
    </location>
</feature>
<dbReference type="OrthoDB" id="3726891at2"/>
<reference evidence="3 4" key="1">
    <citation type="submission" date="2015-03" db="EMBL/GenBank/DDBJ databases">
        <authorList>
            <person name="Murphy D."/>
        </authorList>
    </citation>
    <scope>NUCLEOTIDE SEQUENCE [LARGE SCALE GENOMIC DNA]</scope>
    <source>
        <strain evidence="3 4">DSM 44277</strain>
    </source>
</reference>
<evidence type="ECO:0000256" key="1">
    <source>
        <dbReference type="ARBA" id="ARBA00004328"/>
    </source>
</evidence>
<evidence type="ECO:0000313" key="4">
    <source>
        <dbReference type="Proteomes" id="UP000198875"/>
    </source>
</evidence>
<dbReference type="EMBL" id="CSTD01000004">
    <property type="protein sequence ID" value="CPR12433.1"/>
    <property type="molecule type" value="Genomic_DNA"/>
</dbReference>
<dbReference type="InterPro" id="IPR054612">
    <property type="entry name" value="Phage_capsid-like_C"/>
</dbReference>
<proteinExistence type="predicted"/>
<comment type="subcellular location">
    <subcellularLocation>
        <location evidence="1">Virion</location>
    </subcellularLocation>
</comment>
<dbReference type="NCBIfam" id="TIGR01554">
    <property type="entry name" value="major_cap_HK97"/>
    <property type="match status" value="1"/>
</dbReference>
<dbReference type="Pfam" id="PF05065">
    <property type="entry name" value="Phage_capsid"/>
    <property type="match status" value="1"/>
</dbReference>
<evidence type="ECO:0000313" key="3">
    <source>
        <dbReference type="EMBL" id="CPR12433.1"/>
    </source>
</evidence>
<sequence>MATLTTTTADFAWRPDDVVFAPEDVVPQALILTTSTISGDIDGDQPSLHVAFVTDAGQDGTGAVYKAEGADLADEEPGLDEVLVHTKKLTRLATISNEQFRKAPTATQVATSFARDLVRKADYDYLGSASNPTGLLNASGITHAAAPVHDSLDALVDLLAELEVKGANPSAIILDPLSWAAFRKFKVAETYNESLLGAGTADATPMLLSLPVKRSRFLPENTGLVVDRSAIASAVGPVRVSQSEHAAFRSDATVVKATWRIGWTPVRPERIGQFTVGDISGS</sequence>
<evidence type="ECO:0000259" key="2">
    <source>
        <dbReference type="Pfam" id="PF05065"/>
    </source>
</evidence>